<keyword evidence="4" id="KW-1185">Reference proteome</keyword>
<feature type="compositionally biased region" description="Low complexity" evidence="2">
    <location>
        <begin position="39"/>
        <end position="53"/>
    </location>
</feature>
<protein>
    <submittedName>
        <fullName evidence="3">Uncharacterized protein</fullName>
    </submittedName>
</protein>
<name>A0ABR3F8F3_9AGAR</name>
<comment type="caution">
    <text evidence="3">The sequence shown here is derived from an EMBL/GenBank/DDBJ whole genome shotgun (WGS) entry which is preliminary data.</text>
</comment>
<keyword evidence="1" id="KW-0175">Coiled coil</keyword>
<dbReference type="EMBL" id="JBAHYK010000785">
    <property type="protein sequence ID" value="KAL0571329.1"/>
    <property type="molecule type" value="Genomic_DNA"/>
</dbReference>
<feature type="region of interest" description="Disordered" evidence="2">
    <location>
        <begin position="1"/>
        <end position="92"/>
    </location>
</feature>
<evidence type="ECO:0000313" key="4">
    <source>
        <dbReference type="Proteomes" id="UP001465976"/>
    </source>
</evidence>
<feature type="compositionally biased region" description="Polar residues" evidence="2">
    <location>
        <begin position="55"/>
        <end position="69"/>
    </location>
</feature>
<organism evidence="3 4">
    <name type="scientific">Marasmius crinis-equi</name>
    <dbReference type="NCBI Taxonomy" id="585013"/>
    <lineage>
        <taxon>Eukaryota</taxon>
        <taxon>Fungi</taxon>
        <taxon>Dikarya</taxon>
        <taxon>Basidiomycota</taxon>
        <taxon>Agaricomycotina</taxon>
        <taxon>Agaricomycetes</taxon>
        <taxon>Agaricomycetidae</taxon>
        <taxon>Agaricales</taxon>
        <taxon>Marasmiineae</taxon>
        <taxon>Marasmiaceae</taxon>
        <taxon>Marasmius</taxon>
    </lineage>
</organism>
<dbReference type="Proteomes" id="UP001465976">
    <property type="component" value="Unassembled WGS sequence"/>
</dbReference>
<reference evidence="3 4" key="1">
    <citation type="submission" date="2024-02" db="EMBL/GenBank/DDBJ databases">
        <title>A draft genome for the cacao thread blight pathogen Marasmius crinis-equi.</title>
        <authorList>
            <person name="Cohen S.P."/>
            <person name="Baruah I.K."/>
            <person name="Amoako-Attah I."/>
            <person name="Bukari Y."/>
            <person name="Meinhardt L.W."/>
            <person name="Bailey B.A."/>
        </authorList>
    </citation>
    <scope>NUCLEOTIDE SEQUENCE [LARGE SCALE GENOMIC DNA]</scope>
    <source>
        <strain evidence="3 4">GH-76</strain>
    </source>
</reference>
<feature type="coiled-coil region" evidence="1">
    <location>
        <begin position="218"/>
        <end position="252"/>
    </location>
</feature>
<feature type="compositionally biased region" description="Polar residues" evidence="2">
    <location>
        <begin position="1"/>
        <end position="13"/>
    </location>
</feature>
<evidence type="ECO:0000256" key="2">
    <source>
        <dbReference type="SAM" id="MobiDB-lite"/>
    </source>
</evidence>
<proteinExistence type="predicted"/>
<evidence type="ECO:0000313" key="3">
    <source>
        <dbReference type="EMBL" id="KAL0571329.1"/>
    </source>
</evidence>
<sequence length="257" mass="27674">MDSPRASTPTASSEDGVVISSPENNTRPVSPLPEADATSVSPIDESSSPSASPIETDTTDNPTLKTSINAPAPSPVHSQTPAKNVTWGNGSGGWGDAEDTSAVWGGWGSSANNPQITSLTSQRRAWLDNKDALFQWRATDPPRILHRHVSQYARKDLVSVLRTTGLGDPTPLGKAPTPLWARTQLLCALPEAQRTSMPGPAFTVSQLTDRCAIHDAEVQAIQRKIVDNEERISNLQDQEQLVRGQLATVEKERRGLD</sequence>
<evidence type="ECO:0000256" key="1">
    <source>
        <dbReference type="SAM" id="Coils"/>
    </source>
</evidence>
<feature type="compositionally biased region" description="Polar residues" evidence="2">
    <location>
        <begin position="76"/>
        <end position="88"/>
    </location>
</feature>
<gene>
    <name evidence="3" type="ORF">V5O48_010627</name>
</gene>
<accession>A0ABR3F8F3</accession>